<reference evidence="2" key="1">
    <citation type="submission" date="2022-03" db="EMBL/GenBank/DDBJ databases">
        <title>Genomic analyses of argali, domestic sheep and their hybrids provide insights into chromosomal evolution, heterosis and genetic basis of agronomic traits.</title>
        <authorList>
            <person name="Li M."/>
        </authorList>
    </citation>
    <scope>NUCLEOTIDE SEQUENCE</scope>
    <source>
        <strain evidence="2">CAU-MHL-2022a</strain>
        <tissue evidence="2">Skin</tissue>
    </source>
</reference>
<protein>
    <submittedName>
        <fullName evidence="2">Uncharacterized protein</fullName>
    </submittedName>
</protein>
<sequence>MGSPLSPLHFSFMVGKGDPTGETDNGKISNGRKEVGDSSLRKGQEEGPRDDTAVPFTTFILFCLPGLRVGNVQVGGGRSAGKETLLWGSLYTCRKHFSVLSPLPEPFHSSIRFTKKPQATDELRGTSGLGLFRSELWESK</sequence>
<evidence type="ECO:0000313" key="3">
    <source>
        <dbReference type="Proteomes" id="UP001214576"/>
    </source>
</evidence>
<proteinExistence type="predicted"/>
<keyword evidence="3" id="KW-1185">Reference proteome</keyword>
<organism evidence="2 3">
    <name type="scientific">Ovis ammon polii</name>
    <dbReference type="NCBI Taxonomy" id="230172"/>
    <lineage>
        <taxon>Eukaryota</taxon>
        <taxon>Metazoa</taxon>
        <taxon>Chordata</taxon>
        <taxon>Craniata</taxon>
        <taxon>Vertebrata</taxon>
        <taxon>Euteleostomi</taxon>
        <taxon>Mammalia</taxon>
        <taxon>Eutheria</taxon>
        <taxon>Laurasiatheria</taxon>
        <taxon>Artiodactyla</taxon>
        <taxon>Ruminantia</taxon>
        <taxon>Pecora</taxon>
        <taxon>Bovidae</taxon>
        <taxon>Caprinae</taxon>
        <taxon>Ovis</taxon>
    </lineage>
</organism>
<gene>
    <name evidence="2" type="ORF">MG293_006425</name>
</gene>
<comment type="caution">
    <text evidence="2">The sequence shown here is derived from an EMBL/GenBank/DDBJ whole genome shotgun (WGS) entry which is preliminary data.</text>
</comment>
<accession>A0AAD4UEH1</accession>
<feature type="compositionally biased region" description="Basic and acidic residues" evidence="1">
    <location>
        <begin position="31"/>
        <end position="52"/>
    </location>
</feature>
<name>A0AAD4UEH1_OVIAM</name>
<evidence type="ECO:0000313" key="2">
    <source>
        <dbReference type="EMBL" id="KAI4543631.1"/>
    </source>
</evidence>
<dbReference type="AlphaFoldDB" id="A0AAD4UEH1"/>
<dbReference type="EMBL" id="JAKZEL010000005">
    <property type="protein sequence ID" value="KAI4543631.1"/>
    <property type="molecule type" value="Genomic_DNA"/>
</dbReference>
<feature type="region of interest" description="Disordered" evidence="1">
    <location>
        <begin position="1"/>
        <end position="52"/>
    </location>
</feature>
<evidence type="ECO:0000256" key="1">
    <source>
        <dbReference type="SAM" id="MobiDB-lite"/>
    </source>
</evidence>
<dbReference type="Proteomes" id="UP001214576">
    <property type="component" value="Unassembled WGS sequence"/>
</dbReference>